<name>A0ABS8S7T0_DATST</name>
<keyword evidence="3" id="KW-1185">Reference proteome</keyword>
<comment type="caution">
    <text evidence="2">The sequence shown here is derived from an EMBL/GenBank/DDBJ whole genome shotgun (WGS) entry which is preliminary data.</text>
</comment>
<evidence type="ECO:0000313" key="2">
    <source>
        <dbReference type="EMBL" id="MCD7454878.1"/>
    </source>
</evidence>
<reference evidence="2 3" key="1">
    <citation type="journal article" date="2021" name="BMC Genomics">
        <title>Datura genome reveals duplications of psychoactive alkaloid biosynthetic genes and high mutation rate following tissue culture.</title>
        <authorList>
            <person name="Rajewski A."/>
            <person name="Carter-House D."/>
            <person name="Stajich J."/>
            <person name="Litt A."/>
        </authorList>
    </citation>
    <scope>NUCLEOTIDE SEQUENCE [LARGE SCALE GENOMIC DNA]</scope>
    <source>
        <strain evidence="2">AR-01</strain>
    </source>
</reference>
<evidence type="ECO:0000256" key="1">
    <source>
        <dbReference type="SAM" id="MobiDB-lite"/>
    </source>
</evidence>
<organism evidence="2 3">
    <name type="scientific">Datura stramonium</name>
    <name type="common">Jimsonweed</name>
    <name type="synonym">Common thornapple</name>
    <dbReference type="NCBI Taxonomy" id="4076"/>
    <lineage>
        <taxon>Eukaryota</taxon>
        <taxon>Viridiplantae</taxon>
        <taxon>Streptophyta</taxon>
        <taxon>Embryophyta</taxon>
        <taxon>Tracheophyta</taxon>
        <taxon>Spermatophyta</taxon>
        <taxon>Magnoliopsida</taxon>
        <taxon>eudicotyledons</taxon>
        <taxon>Gunneridae</taxon>
        <taxon>Pentapetalae</taxon>
        <taxon>asterids</taxon>
        <taxon>lamiids</taxon>
        <taxon>Solanales</taxon>
        <taxon>Solanaceae</taxon>
        <taxon>Solanoideae</taxon>
        <taxon>Datureae</taxon>
        <taxon>Datura</taxon>
    </lineage>
</organism>
<sequence length="169" mass="18881">MLVKEMECLGKALVFTELRSPLTLIVRNAVRFISASCVVTNIDSREFSMIAKNMEGSVHVIFVESVELDGNNSQNDEKEVRKTLRFRQESGEGSGEQMNSTDQVKQYNDVNAQSTDWEPGTSLVYSEDGHQLDVFEDIFTRLRPEGVPDEGPSEEPSTSGCQNQDPSEI</sequence>
<gene>
    <name evidence="2" type="ORF">HAX54_026409</name>
</gene>
<dbReference type="Proteomes" id="UP000823775">
    <property type="component" value="Unassembled WGS sequence"/>
</dbReference>
<proteinExistence type="predicted"/>
<dbReference type="EMBL" id="JACEIK010000320">
    <property type="protein sequence ID" value="MCD7454878.1"/>
    <property type="molecule type" value="Genomic_DNA"/>
</dbReference>
<accession>A0ABS8S7T0</accession>
<feature type="region of interest" description="Disordered" evidence="1">
    <location>
        <begin position="141"/>
        <end position="169"/>
    </location>
</feature>
<feature type="compositionally biased region" description="Polar residues" evidence="1">
    <location>
        <begin position="155"/>
        <end position="169"/>
    </location>
</feature>
<evidence type="ECO:0000313" key="3">
    <source>
        <dbReference type="Proteomes" id="UP000823775"/>
    </source>
</evidence>
<protein>
    <submittedName>
        <fullName evidence="2">Uncharacterized protein</fullName>
    </submittedName>
</protein>